<dbReference type="GO" id="GO:0003993">
    <property type="term" value="F:acid phosphatase activity"/>
    <property type="evidence" value="ECO:0007669"/>
    <property type="project" value="InterPro"/>
</dbReference>
<keyword evidence="1" id="KW-0732">Signal</keyword>
<organism evidence="2 3">
    <name type="scientific">Mycolicibacterium iranicum</name>
    <name type="common">Mycobacterium iranicum</name>
    <dbReference type="NCBI Taxonomy" id="912594"/>
    <lineage>
        <taxon>Bacteria</taxon>
        <taxon>Bacillati</taxon>
        <taxon>Actinomycetota</taxon>
        <taxon>Actinomycetes</taxon>
        <taxon>Mycobacteriales</taxon>
        <taxon>Mycobacteriaceae</taxon>
        <taxon>Mycolicibacterium</taxon>
    </lineage>
</organism>
<dbReference type="SUPFAM" id="SSF56300">
    <property type="entry name" value="Metallo-dependent phosphatases"/>
    <property type="match status" value="1"/>
</dbReference>
<sequence length="575" mass="62853">MTLLSDPFLQVPRPTSVEVAWFTEFDGDSHHVIVGAPAATMSEGQLREAIRLGSAPGVRIFPAHTIKLSRVAEDADSKLPDDRKPSHGIAARDVYRHHAVVTIPQSTREPYRVVSTKDDSMTASATFSLRGALAPGEPAVIMLTSDHQLMVNAPANLEFAARTITAELGPIDAVFLPGDLVNVPDRASEWFDDERGSAFFPAMQGRGGREASDGLVYRGGAILQSAALYSAIGNHEVQGRRDGHTSLTESFNNPVPRTVAEVEYAKVARVVNPEADPSVKARWIENNSFSTTTYEEIFSLPRSDSGGERYYATTVGDVRLVTLFATRIWRSTKADPDPAVREDVSRYQEARSVLADPLAQGYGEFIFEDLAVGTPQYEWLKRELDSPEFRTAEYTVVQLHESPQSLGENAIPTFAHPRRIEERDGIRYEYPAADNILLRDIMPLLDAAGTDLVYNGHNHLWNRFVSASGVNYLEASNTGNSYGAYLPISGKSRPVPPPPWNGADYSAQGNPGGLAPIVPNIAPLHAADGQSLPYVADNNYVVFQALHTGTGMVTSWYVDMADVAAGPVRFDQFQL</sequence>
<gene>
    <name evidence="2" type="ORF">A4X20_21340</name>
</gene>
<reference evidence="2 3" key="1">
    <citation type="submission" date="2016-04" db="EMBL/GenBank/DDBJ databases">
        <title>Draft Genome Sequences of Staphylococcus capitis Strain H36, S. capitis Strain H65, S. cohnii Strain H62, S. hominis Strain H69, Mycobacterium iranicum Strain H39, Plantibacter sp. Strain H53, Pseudomonas oryzihabitans Strain H72, and Microbacterium sp. Strain H83, isolated from residential settings.</title>
        <authorList>
            <person name="Lymperopoulou D."/>
            <person name="Adams R.I."/>
            <person name="Lindow S."/>
            <person name="Coil D.A."/>
            <person name="Jospin G."/>
            <person name="Eisen J.A."/>
        </authorList>
    </citation>
    <scope>NUCLEOTIDE SEQUENCE [LARGE SCALE GENOMIC DNA]</scope>
    <source>
        <strain evidence="2 3">H39</strain>
    </source>
</reference>
<dbReference type="InterPro" id="IPR029052">
    <property type="entry name" value="Metallo-depent_PP-like"/>
</dbReference>
<evidence type="ECO:0000313" key="3">
    <source>
        <dbReference type="Proteomes" id="UP000078396"/>
    </source>
</evidence>
<name>A0A178LWJ4_MYCIR</name>
<accession>A0A178LWJ4</accession>
<dbReference type="PANTHER" id="PTHR22953">
    <property type="entry name" value="ACID PHOSPHATASE RELATED"/>
    <property type="match status" value="1"/>
</dbReference>
<dbReference type="PANTHER" id="PTHR22953:SF153">
    <property type="entry name" value="PURPLE ACID PHOSPHATASE"/>
    <property type="match status" value="1"/>
</dbReference>
<comment type="caution">
    <text evidence="2">The sequence shown here is derived from an EMBL/GenBank/DDBJ whole genome shotgun (WGS) entry which is preliminary data.</text>
</comment>
<dbReference type="AlphaFoldDB" id="A0A178LWJ4"/>
<dbReference type="Gene3D" id="3.60.21.10">
    <property type="match status" value="1"/>
</dbReference>
<protein>
    <submittedName>
        <fullName evidence="2">Uncharacterized protein</fullName>
    </submittedName>
</protein>
<dbReference type="Proteomes" id="UP000078396">
    <property type="component" value="Unassembled WGS sequence"/>
</dbReference>
<dbReference type="EMBL" id="LWCS01000025">
    <property type="protein sequence ID" value="OAN37758.1"/>
    <property type="molecule type" value="Genomic_DNA"/>
</dbReference>
<evidence type="ECO:0000256" key="1">
    <source>
        <dbReference type="ARBA" id="ARBA00022729"/>
    </source>
</evidence>
<dbReference type="InterPro" id="IPR039331">
    <property type="entry name" value="PAPs-like"/>
</dbReference>
<proteinExistence type="predicted"/>
<evidence type="ECO:0000313" key="2">
    <source>
        <dbReference type="EMBL" id="OAN37758.1"/>
    </source>
</evidence>